<dbReference type="STRING" id="379508.A5E5F4"/>
<dbReference type="AlphaFoldDB" id="A5E5F4"/>
<dbReference type="HOGENOM" id="CLU_033661_0_1_1"/>
<dbReference type="VEuPathDB" id="FungiDB:LELG_04843"/>
<keyword evidence="5 6" id="KW-0539">Nucleus</keyword>
<dbReference type="GeneID" id="5230931"/>
<comment type="similarity">
    <text evidence="2 6">Belongs to the eukaryotic RPC34/RPC39 RNA polymerase subunit family.</text>
</comment>
<dbReference type="EMBL" id="CH981530">
    <property type="protein sequence ID" value="EDK46662.1"/>
    <property type="molecule type" value="Genomic_DNA"/>
</dbReference>
<dbReference type="Pfam" id="PF05158">
    <property type="entry name" value="RNA_pol_Rpc34"/>
    <property type="match status" value="1"/>
</dbReference>
<dbReference type="SUPFAM" id="SSF46785">
    <property type="entry name" value="Winged helix' DNA-binding domain"/>
    <property type="match status" value="1"/>
</dbReference>
<sequence>MSGVSEKAEILIAKMREQPASKQFSQADCHGLVDVKKELELMSLLQELVQAKYLKLIQKGDELLFQAVSADDARKVANMTTDEAMIYAHIEALGREGIWTKTLKSKTNLHQHIVAKCLKNLENQRYIKSIKSVKYPTRKIYMLYNLQPSLEVTGGPWFTDSELDTEFIDTVSHIIWRFVVAKTFPKADMYDTNPLQCNYTSSSPGANMDQIMEFLNTSNVSQVELELNDVQSLCNLLVYDDKIEQIGNDDKGELYKATRQSLVEQGMMKNMNELKGMISEEEWEFLNKNRGFNLFDFRIAGSGSGSVEDEEADEQDYVYLDAFLNA</sequence>
<dbReference type="Gene3D" id="1.10.10.10">
    <property type="entry name" value="Winged helix-like DNA-binding domain superfamily/Winged helix DNA-binding domain"/>
    <property type="match status" value="1"/>
</dbReference>
<dbReference type="GO" id="GO:0042797">
    <property type="term" value="P:tRNA transcription by RNA polymerase III"/>
    <property type="evidence" value="ECO:0007669"/>
    <property type="project" value="EnsemblFungi"/>
</dbReference>
<dbReference type="FunCoup" id="A5E5F4">
    <property type="interactions" value="717"/>
</dbReference>
<dbReference type="InterPro" id="IPR016049">
    <property type="entry name" value="RNA_pol_Rpc34-like"/>
</dbReference>
<name>A5E5F4_LODEL</name>
<dbReference type="eggNOG" id="KOG3233">
    <property type="taxonomic scope" value="Eukaryota"/>
</dbReference>
<proteinExistence type="inferred from homology"/>
<evidence type="ECO:0000256" key="3">
    <source>
        <dbReference type="ARBA" id="ARBA00022478"/>
    </source>
</evidence>
<evidence type="ECO:0000256" key="2">
    <source>
        <dbReference type="ARBA" id="ARBA00011038"/>
    </source>
</evidence>
<evidence type="ECO:0000256" key="4">
    <source>
        <dbReference type="ARBA" id="ARBA00023163"/>
    </source>
</evidence>
<dbReference type="GO" id="GO:0006386">
    <property type="term" value="P:termination of RNA polymerase III transcription"/>
    <property type="evidence" value="ECO:0007669"/>
    <property type="project" value="EnsemblFungi"/>
</dbReference>
<evidence type="ECO:0000256" key="5">
    <source>
        <dbReference type="ARBA" id="ARBA00023242"/>
    </source>
</evidence>
<dbReference type="OMA" id="AVYFDEW"/>
<dbReference type="GO" id="GO:0005739">
    <property type="term" value="C:mitochondrion"/>
    <property type="evidence" value="ECO:0007669"/>
    <property type="project" value="EnsemblFungi"/>
</dbReference>
<dbReference type="InterPro" id="IPR036390">
    <property type="entry name" value="WH_DNA-bd_sf"/>
</dbReference>
<dbReference type="Proteomes" id="UP000001996">
    <property type="component" value="Unassembled WGS sequence"/>
</dbReference>
<dbReference type="InParanoid" id="A5E5F4"/>
<reference evidence="7 8" key="1">
    <citation type="journal article" date="2009" name="Nature">
        <title>Evolution of pathogenicity and sexual reproduction in eight Candida genomes.</title>
        <authorList>
            <person name="Butler G."/>
            <person name="Rasmussen M.D."/>
            <person name="Lin M.F."/>
            <person name="Santos M.A."/>
            <person name="Sakthikumar S."/>
            <person name="Munro C.A."/>
            <person name="Rheinbay E."/>
            <person name="Grabherr M."/>
            <person name="Forche A."/>
            <person name="Reedy J.L."/>
            <person name="Agrafioti I."/>
            <person name="Arnaud M.B."/>
            <person name="Bates S."/>
            <person name="Brown A.J."/>
            <person name="Brunke S."/>
            <person name="Costanzo M.C."/>
            <person name="Fitzpatrick D.A."/>
            <person name="de Groot P.W."/>
            <person name="Harris D."/>
            <person name="Hoyer L.L."/>
            <person name="Hube B."/>
            <person name="Klis F.M."/>
            <person name="Kodira C."/>
            <person name="Lennard N."/>
            <person name="Logue M.E."/>
            <person name="Martin R."/>
            <person name="Neiman A.M."/>
            <person name="Nikolaou E."/>
            <person name="Quail M.A."/>
            <person name="Quinn J."/>
            <person name="Santos M.C."/>
            <person name="Schmitzberger F.F."/>
            <person name="Sherlock G."/>
            <person name="Shah P."/>
            <person name="Silverstein K.A."/>
            <person name="Skrzypek M.S."/>
            <person name="Soll D."/>
            <person name="Staggs R."/>
            <person name="Stansfield I."/>
            <person name="Stumpf M.P."/>
            <person name="Sudbery P.E."/>
            <person name="Srikantha T."/>
            <person name="Zeng Q."/>
            <person name="Berman J."/>
            <person name="Berriman M."/>
            <person name="Heitman J."/>
            <person name="Gow N.A."/>
            <person name="Lorenz M.C."/>
            <person name="Birren B.W."/>
            <person name="Kellis M."/>
            <person name="Cuomo C.A."/>
        </authorList>
    </citation>
    <scope>NUCLEOTIDE SEQUENCE [LARGE SCALE GENOMIC DNA]</scope>
    <source>
        <strain evidence="8">ATCC 11503 / BCRC 21390 / CBS 2605 / JCM 1781 / NBRC 1676 / NRRL YB-4239</strain>
    </source>
</reference>
<protein>
    <recommendedName>
        <fullName evidence="6">DNA-directed RNA polymerase III subunit RPC6</fullName>
        <shortName evidence="6">RNA polymerase III subunit C6</shortName>
    </recommendedName>
</protein>
<dbReference type="GO" id="GO:0005654">
    <property type="term" value="C:nucleoplasm"/>
    <property type="evidence" value="ECO:0007669"/>
    <property type="project" value="UniProtKB-ARBA"/>
</dbReference>
<dbReference type="OrthoDB" id="613763at2759"/>
<organism evidence="7 8">
    <name type="scientific">Lodderomyces elongisporus (strain ATCC 11503 / CBS 2605 / JCM 1781 / NBRC 1676 / NRRL YB-4239)</name>
    <name type="common">Yeast</name>
    <name type="synonym">Saccharomyces elongisporus</name>
    <dbReference type="NCBI Taxonomy" id="379508"/>
    <lineage>
        <taxon>Eukaryota</taxon>
        <taxon>Fungi</taxon>
        <taxon>Dikarya</taxon>
        <taxon>Ascomycota</taxon>
        <taxon>Saccharomycotina</taxon>
        <taxon>Pichiomycetes</taxon>
        <taxon>Debaryomycetaceae</taxon>
        <taxon>Candida/Lodderomyces clade</taxon>
        <taxon>Lodderomyces</taxon>
    </lineage>
</organism>
<dbReference type="KEGG" id="lel:PVL30_005569"/>
<accession>A5E5F4</accession>
<dbReference type="InterPro" id="IPR007832">
    <property type="entry name" value="RNA_pol_Rpc34"/>
</dbReference>
<evidence type="ECO:0000256" key="1">
    <source>
        <dbReference type="ARBA" id="ARBA00004123"/>
    </source>
</evidence>
<dbReference type="PANTHER" id="PTHR12780">
    <property type="entry name" value="RNA POLYMERASE III DNA DIRECTED , 39KD SUBUNIT-RELATED"/>
    <property type="match status" value="1"/>
</dbReference>
<keyword evidence="4 6" id="KW-0804">Transcription</keyword>
<dbReference type="GO" id="GO:0003899">
    <property type="term" value="F:DNA-directed RNA polymerase activity"/>
    <property type="evidence" value="ECO:0007669"/>
    <property type="project" value="EnsemblFungi"/>
</dbReference>
<dbReference type="GO" id="GO:0005666">
    <property type="term" value="C:RNA polymerase III complex"/>
    <property type="evidence" value="ECO:0007669"/>
    <property type="project" value="UniProtKB-UniRule"/>
</dbReference>
<comment type="subcellular location">
    <subcellularLocation>
        <location evidence="1 6">Nucleus</location>
    </subcellularLocation>
</comment>
<dbReference type="PIRSF" id="PIRSF028763">
    <property type="entry name" value="RNA_pol_Rpc34"/>
    <property type="match status" value="1"/>
</dbReference>
<comment type="function">
    <text evidence="6">DNA-dependent RNA polymerase catalyzes the transcription of DNA into RNA using the four ribonucleoside triphosphates as substrates. Specific peripheric component of RNA polymerase III which synthesizes small RNAs, such as 5S rRNA and tRNAs.</text>
</comment>
<dbReference type="GO" id="GO:0006384">
    <property type="term" value="P:transcription initiation at RNA polymerase III promoter"/>
    <property type="evidence" value="ECO:0007669"/>
    <property type="project" value="EnsemblFungi"/>
</dbReference>
<evidence type="ECO:0000313" key="7">
    <source>
        <dbReference type="EMBL" id="EDK46662.1"/>
    </source>
</evidence>
<dbReference type="InterPro" id="IPR036388">
    <property type="entry name" value="WH-like_DNA-bd_sf"/>
</dbReference>
<keyword evidence="3 6" id="KW-0240">DNA-directed RNA polymerase</keyword>
<dbReference type="FunFam" id="1.10.10.10:FF:000116">
    <property type="entry name" value="DNA-directed RNA polymerase III subunit RPC6"/>
    <property type="match status" value="1"/>
</dbReference>
<keyword evidence="8" id="KW-1185">Reference proteome</keyword>
<evidence type="ECO:0000313" key="8">
    <source>
        <dbReference type="Proteomes" id="UP000001996"/>
    </source>
</evidence>
<gene>
    <name evidence="7" type="ORF">LELG_04843</name>
</gene>
<evidence type="ECO:0000256" key="6">
    <source>
        <dbReference type="PIRNR" id="PIRNR028763"/>
    </source>
</evidence>